<organism evidence="2 3">
    <name type="scientific">Lepidopterella palustris CBS 459.81</name>
    <dbReference type="NCBI Taxonomy" id="1314670"/>
    <lineage>
        <taxon>Eukaryota</taxon>
        <taxon>Fungi</taxon>
        <taxon>Dikarya</taxon>
        <taxon>Ascomycota</taxon>
        <taxon>Pezizomycotina</taxon>
        <taxon>Dothideomycetes</taxon>
        <taxon>Pleosporomycetidae</taxon>
        <taxon>Mytilinidiales</taxon>
        <taxon>Argynnaceae</taxon>
        <taxon>Lepidopterella</taxon>
    </lineage>
</organism>
<keyword evidence="3" id="KW-1185">Reference proteome</keyword>
<feature type="region of interest" description="Disordered" evidence="1">
    <location>
        <begin position="29"/>
        <end position="50"/>
    </location>
</feature>
<gene>
    <name evidence="2" type="ORF">K432DRAFT_67115</name>
</gene>
<name>A0A8E2JJU7_9PEZI</name>
<accession>A0A8E2JJU7</accession>
<evidence type="ECO:0000256" key="1">
    <source>
        <dbReference type="SAM" id="MobiDB-lite"/>
    </source>
</evidence>
<dbReference type="AlphaFoldDB" id="A0A8E2JJU7"/>
<evidence type="ECO:0000313" key="2">
    <source>
        <dbReference type="EMBL" id="OCK85098.1"/>
    </source>
</evidence>
<evidence type="ECO:0000313" key="3">
    <source>
        <dbReference type="Proteomes" id="UP000250266"/>
    </source>
</evidence>
<protein>
    <submittedName>
        <fullName evidence="2">Uncharacterized protein</fullName>
    </submittedName>
</protein>
<dbReference type="EMBL" id="KV744824">
    <property type="protein sequence ID" value="OCK85098.1"/>
    <property type="molecule type" value="Genomic_DNA"/>
</dbReference>
<dbReference type="Proteomes" id="UP000250266">
    <property type="component" value="Unassembled WGS sequence"/>
</dbReference>
<reference evidence="2 3" key="1">
    <citation type="journal article" date="2016" name="Nat. Commun.">
        <title>Ectomycorrhizal ecology is imprinted in the genome of the dominant symbiotic fungus Cenococcum geophilum.</title>
        <authorList>
            <consortium name="DOE Joint Genome Institute"/>
            <person name="Peter M."/>
            <person name="Kohler A."/>
            <person name="Ohm R.A."/>
            <person name="Kuo A."/>
            <person name="Krutzmann J."/>
            <person name="Morin E."/>
            <person name="Arend M."/>
            <person name="Barry K.W."/>
            <person name="Binder M."/>
            <person name="Choi C."/>
            <person name="Clum A."/>
            <person name="Copeland A."/>
            <person name="Grisel N."/>
            <person name="Haridas S."/>
            <person name="Kipfer T."/>
            <person name="LaButti K."/>
            <person name="Lindquist E."/>
            <person name="Lipzen A."/>
            <person name="Maire R."/>
            <person name="Meier B."/>
            <person name="Mihaltcheva S."/>
            <person name="Molinier V."/>
            <person name="Murat C."/>
            <person name="Poggeler S."/>
            <person name="Quandt C.A."/>
            <person name="Sperisen C."/>
            <person name="Tritt A."/>
            <person name="Tisserant E."/>
            <person name="Crous P.W."/>
            <person name="Henrissat B."/>
            <person name="Nehls U."/>
            <person name="Egli S."/>
            <person name="Spatafora J.W."/>
            <person name="Grigoriev I.V."/>
            <person name="Martin F.M."/>
        </authorList>
    </citation>
    <scope>NUCLEOTIDE SEQUENCE [LARGE SCALE GENOMIC DNA]</scope>
    <source>
        <strain evidence="2 3">CBS 459.81</strain>
    </source>
</reference>
<sequence>MLSMMAHSTPGIFGMARIRMTTSTANAQLLGSSASKKRQNPRPAKGPRSNTAVRLSCLWYNLQRSIHPERNVV</sequence>
<proteinExistence type="predicted"/>